<dbReference type="InterPro" id="IPR036864">
    <property type="entry name" value="Zn2-C6_fun-type_DNA-bd_sf"/>
</dbReference>
<keyword evidence="4" id="KW-0238">DNA-binding</keyword>
<evidence type="ECO:0000259" key="7">
    <source>
        <dbReference type="PROSITE" id="PS50048"/>
    </source>
</evidence>
<dbReference type="PANTHER" id="PTHR36206:SF13">
    <property type="entry name" value="TRANSCRIPTIONAL REGULATORY PROTEIN MOC3"/>
    <property type="match status" value="1"/>
</dbReference>
<dbReference type="SMART" id="SM00066">
    <property type="entry name" value="GAL4"/>
    <property type="match status" value="1"/>
</dbReference>
<dbReference type="InterPro" id="IPR052360">
    <property type="entry name" value="Transcr_Regulatory_Proteins"/>
</dbReference>
<evidence type="ECO:0000256" key="4">
    <source>
        <dbReference type="ARBA" id="ARBA00023125"/>
    </source>
</evidence>
<evidence type="ECO:0000256" key="2">
    <source>
        <dbReference type="ARBA" id="ARBA00022833"/>
    </source>
</evidence>
<keyword evidence="3" id="KW-0805">Transcription regulation</keyword>
<evidence type="ECO:0000256" key="3">
    <source>
        <dbReference type="ARBA" id="ARBA00023015"/>
    </source>
</evidence>
<dbReference type="PROSITE" id="PS50048">
    <property type="entry name" value="ZN2_CY6_FUNGAL_2"/>
    <property type="match status" value="1"/>
</dbReference>
<dbReference type="SUPFAM" id="SSF57701">
    <property type="entry name" value="Zn2/Cys6 DNA-binding domain"/>
    <property type="match status" value="1"/>
</dbReference>
<accession>A0A9Q8QA85</accession>
<name>A0A9Q8QA85_9HYPO</name>
<evidence type="ECO:0000313" key="8">
    <source>
        <dbReference type="EMBL" id="UNI15930.1"/>
    </source>
</evidence>
<dbReference type="KEGG" id="ptkz:JDV02_002414"/>
<evidence type="ECO:0000313" key="9">
    <source>
        <dbReference type="Proteomes" id="UP000829364"/>
    </source>
</evidence>
<dbReference type="OrthoDB" id="2593732at2759"/>
<dbReference type="Proteomes" id="UP000829364">
    <property type="component" value="Chromosome 2"/>
</dbReference>
<protein>
    <recommendedName>
        <fullName evidence="7">Zn(2)-C6 fungal-type domain-containing protein</fullName>
    </recommendedName>
</protein>
<dbReference type="Pfam" id="PF00172">
    <property type="entry name" value="Zn_clus"/>
    <property type="match status" value="1"/>
</dbReference>
<keyword evidence="5" id="KW-0804">Transcription</keyword>
<feature type="domain" description="Zn(2)-C6 fungal-type" evidence="7">
    <location>
        <begin position="12"/>
        <end position="40"/>
    </location>
</feature>
<evidence type="ECO:0000256" key="6">
    <source>
        <dbReference type="ARBA" id="ARBA00023242"/>
    </source>
</evidence>
<reference evidence="8" key="1">
    <citation type="submission" date="2021-11" db="EMBL/GenBank/DDBJ databases">
        <title>Purpureocillium_takamizusanense_genome.</title>
        <authorList>
            <person name="Nguyen N.-H."/>
        </authorList>
    </citation>
    <scope>NUCLEOTIDE SEQUENCE</scope>
    <source>
        <strain evidence="8">PT3</strain>
    </source>
</reference>
<sequence>MPRKGIVKVRTGCITCKARRVKCDEGRPTCLVCQKAGKLCRGYAPPPIGYYSWEELLLLSKPVQTGLSNFPGVTALELRNIAFFQRVVAPSVCGPVTHSLWTRAISQVLHVEPAARHAVVALGSLYENSERVLRSDPMATGPLDAHRHAITHYNIAIRHLTTPRVYLANDTILLVCVLFIAIEFLRGNVEAAATHIRNGISLLNSVGSDDEDLVFALLHLAIFPFYFAMGPASDLEVPLGWDPSGLPHMFSSPSHAQAWLDLLSLRTVRLVRQAKENRSGVAAAVPLEEITAAAQCLDQDLDVWWSTFCMSRQGMQGDHTIMEKLLEARFLHAKMRISTNLDHDEHVWATQEQRFRRFVAVAQEVRHAWQSDDSKHRTFAFGMGFCPLLFRTVHKCRVLKLRLAALSLMDELCWARETVWDRTLLRALGEKIVEVEHGMRLTPERVKALQEEGSHELAVSADASLIRDIVLHPGPDLAMNADGSRIWKRRVTLILAGPGGSSEERLEECFEMR</sequence>
<gene>
    <name evidence="8" type="ORF">JDV02_002414</name>
</gene>
<dbReference type="InterPro" id="IPR001138">
    <property type="entry name" value="Zn2Cys6_DnaBD"/>
</dbReference>
<evidence type="ECO:0000256" key="1">
    <source>
        <dbReference type="ARBA" id="ARBA00022723"/>
    </source>
</evidence>
<keyword evidence="9" id="KW-1185">Reference proteome</keyword>
<organism evidence="8 9">
    <name type="scientific">Purpureocillium takamizusanense</name>
    <dbReference type="NCBI Taxonomy" id="2060973"/>
    <lineage>
        <taxon>Eukaryota</taxon>
        <taxon>Fungi</taxon>
        <taxon>Dikarya</taxon>
        <taxon>Ascomycota</taxon>
        <taxon>Pezizomycotina</taxon>
        <taxon>Sordariomycetes</taxon>
        <taxon>Hypocreomycetidae</taxon>
        <taxon>Hypocreales</taxon>
        <taxon>Ophiocordycipitaceae</taxon>
        <taxon>Purpureocillium</taxon>
    </lineage>
</organism>
<dbReference type="PROSITE" id="PS00463">
    <property type="entry name" value="ZN2_CY6_FUNGAL_1"/>
    <property type="match status" value="1"/>
</dbReference>
<dbReference type="GO" id="GO:0000981">
    <property type="term" value="F:DNA-binding transcription factor activity, RNA polymerase II-specific"/>
    <property type="evidence" value="ECO:0007669"/>
    <property type="project" value="InterPro"/>
</dbReference>
<dbReference type="GO" id="GO:0003677">
    <property type="term" value="F:DNA binding"/>
    <property type="evidence" value="ECO:0007669"/>
    <property type="project" value="UniProtKB-KW"/>
</dbReference>
<dbReference type="PANTHER" id="PTHR36206">
    <property type="entry name" value="ASPERCRYPTIN BIOSYNTHESIS CLUSTER-SPECIFIC TRANSCRIPTION REGULATOR ATNN-RELATED"/>
    <property type="match status" value="1"/>
</dbReference>
<proteinExistence type="predicted"/>
<dbReference type="Gene3D" id="4.10.240.10">
    <property type="entry name" value="Zn(2)-C6 fungal-type DNA-binding domain"/>
    <property type="match status" value="1"/>
</dbReference>
<dbReference type="GeneID" id="72064375"/>
<keyword evidence="6" id="KW-0539">Nucleus</keyword>
<dbReference type="RefSeq" id="XP_047839411.1">
    <property type="nucleotide sequence ID" value="XM_047983440.1"/>
</dbReference>
<dbReference type="EMBL" id="CP086355">
    <property type="protein sequence ID" value="UNI15930.1"/>
    <property type="molecule type" value="Genomic_DNA"/>
</dbReference>
<dbReference type="AlphaFoldDB" id="A0A9Q8QA85"/>
<evidence type="ECO:0000256" key="5">
    <source>
        <dbReference type="ARBA" id="ARBA00023163"/>
    </source>
</evidence>
<keyword evidence="1" id="KW-0479">Metal-binding</keyword>
<dbReference type="GO" id="GO:0008270">
    <property type="term" value="F:zinc ion binding"/>
    <property type="evidence" value="ECO:0007669"/>
    <property type="project" value="InterPro"/>
</dbReference>
<keyword evidence="2" id="KW-0862">Zinc</keyword>
<dbReference type="CDD" id="cd00067">
    <property type="entry name" value="GAL4"/>
    <property type="match status" value="1"/>
</dbReference>